<reference evidence="2" key="1">
    <citation type="submission" date="2014-09" db="EMBL/GenBank/DDBJ databases">
        <authorList>
            <person name="Probst J Alexander"/>
        </authorList>
    </citation>
    <scope>NUCLEOTIDE SEQUENCE</scope>
</reference>
<dbReference type="PANTHER" id="PTHR42714">
    <property type="entry name" value="TRNA MODIFICATION GTPASE GTPBP3"/>
    <property type="match status" value="1"/>
</dbReference>
<dbReference type="EMBL" id="CCXY01000122">
    <property type="protein sequence ID" value="CEG12270.1"/>
    <property type="molecule type" value="Genomic_DNA"/>
</dbReference>
<feature type="domain" description="G" evidence="1">
    <location>
        <begin position="22"/>
        <end position="165"/>
    </location>
</feature>
<dbReference type="AlphaFoldDB" id="A0A098EB76"/>
<gene>
    <name evidence="2" type="ORF">MSIBF_A2080019</name>
</gene>
<dbReference type="InterPro" id="IPR027417">
    <property type="entry name" value="P-loop_NTPase"/>
</dbReference>
<dbReference type="Pfam" id="PF01926">
    <property type="entry name" value="MMR_HSR1"/>
    <property type="match status" value="1"/>
</dbReference>
<evidence type="ECO:0000313" key="2">
    <source>
        <dbReference type="EMBL" id="CEG12270.1"/>
    </source>
</evidence>
<accession>A0A098EB76</accession>
<dbReference type="Gene3D" id="3.40.50.300">
    <property type="entry name" value="P-loop containing nucleotide triphosphate hydrolases"/>
    <property type="match status" value="1"/>
</dbReference>
<dbReference type="GO" id="GO:0005737">
    <property type="term" value="C:cytoplasm"/>
    <property type="evidence" value="ECO:0007669"/>
    <property type="project" value="TreeGrafter"/>
</dbReference>
<dbReference type="PANTHER" id="PTHR42714:SF2">
    <property type="entry name" value="TRNA MODIFICATION GTPASE GTPBP3, MITOCHONDRIAL"/>
    <property type="match status" value="1"/>
</dbReference>
<sequence length="207" mass="23206">MVFLWFKKWLNKLFGKKKSVKLGFYGPPNAGKTTLANKISKDWTGTEIGKVSEVPHETRVVQKKEKVVVRVGDKKMEMDLLDMPGIATKVDFEEFVDGHKMSDEEAKQRAKEATGGIIEAIKWLENVDIAIVVFDASLDPYTQTNITIIGNFEARKIPIVLVANKMDLKNANVGRIKNAFPQHDVLAISAKNGTNIDKLYKIIAKYA</sequence>
<dbReference type="SUPFAM" id="SSF52540">
    <property type="entry name" value="P-loop containing nucleoside triphosphate hydrolases"/>
    <property type="match status" value="1"/>
</dbReference>
<proteinExistence type="predicted"/>
<dbReference type="GO" id="GO:0002098">
    <property type="term" value="P:tRNA wobble uridine modification"/>
    <property type="evidence" value="ECO:0007669"/>
    <property type="project" value="TreeGrafter"/>
</dbReference>
<dbReference type="CDD" id="cd00880">
    <property type="entry name" value="Era_like"/>
    <property type="match status" value="1"/>
</dbReference>
<dbReference type="GO" id="GO:0005525">
    <property type="term" value="F:GTP binding"/>
    <property type="evidence" value="ECO:0007669"/>
    <property type="project" value="InterPro"/>
</dbReference>
<dbReference type="NCBIfam" id="TIGR00231">
    <property type="entry name" value="small_GTP"/>
    <property type="match status" value="1"/>
</dbReference>
<dbReference type="PRINTS" id="PR00449">
    <property type="entry name" value="RASTRNSFRMNG"/>
</dbReference>
<dbReference type="InterPro" id="IPR005225">
    <property type="entry name" value="Small_GTP-bd"/>
</dbReference>
<protein>
    <submittedName>
        <fullName evidence="2">GTP-binding protein</fullName>
    </submittedName>
</protein>
<dbReference type="InterPro" id="IPR006073">
    <property type="entry name" value="GTP-bd"/>
</dbReference>
<dbReference type="GO" id="GO:0030488">
    <property type="term" value="P:tRNA methylation"/>
    <property type="evidence" value="ECO:0007669"/>
    <property type="project" value="TreeGrafter"/>
</dbReference>
<name>A0A098EB76_9ZZZZ</name>
<evidence type="ECO:0000259" key="1">
    <source>
        <dbReference type="Pfam" id="PF01926"/>
    </source>
</evidence>
<organism evidence="2">
    <name type="scientific">groundwater metagenome</name>
    <dbReference type="NCBI Taxonomy" id="717931"/>
    <lineage>
        <taxon>unclassified sequences</taxon>
        <taxon>metagenomes</taxon>
        <taxon>ecological metagenomes</taxon>
    </lineage>
</organism>